<evidence type="ECO:0000313" key="3">
    <source>
        <dbReference type="EMBL" id="NEZ45758.1"/>
    </source>
</evidence>
<keyword evidence="2" id="KW-0472">Membrane</keyword>
<keyword evidence="2" id="KW-0812">Transmembrane</keyword>
<feature type="compositionally biased region" description="Acidic residues" evidence="1">
    <location>
        <begin position="19"/>
        <end position="40"/>
    </location>
</feature>
<dbReference type="Proteomes" id="UP000473885">
    <property type="component" value="Unassembled WGS sequence"/>
</dbReference>
<proteinExistence type="predicted"/>
<gene>
    <name evidence="3" type="ORF">FDF74_00870</name>
</gene>
<reference evidence="3 4" key="1">
    <citation type="submission" date="2019-04" db="EMBL/GenBank/DDBJ databases">
        <title>Genome sequencing of Clostridium botulinum Groups I-IV and Clostridium butyricum.</title>
        <authorList>
            <person name="Brunt J."/>
            <person name="Van Vliet A.H.M."/>
            <person name="Stringer S.C."/>
            <person name="Carter A.T."/>
            <person name="Peck M.W."/>
        </authorList>
    </citation>
    <scope>NUCLEOTIDE SEQUENCE [LARGE SCALE GENOMIC DNA]</scope>
    <source>
        <strain evidence="3 4">IFR 18/094</strain>
    </source>
</reference>
<feature type="transmembrane region" description="Helical" evidence="2">
    <location>
        <begin position="99"/>
        <end position="118"/>
    </location>
</feature>
<dbReference type="GO" id="GO:0003677">
    <property type="term" value="F:DNA binding"/>
    <property type="evidence" value="ECO:0007669"/>
    <property type="project" value="UniProtKB-KW"/>
</dbReference>
<keyword evidence="4" id="KW-1185">Reference proteome</keyword>
<evidence type="ECO:0000313" key="4">
    <source>
        <dbReference type="Proteomes" id="UP000473885"/>
    </source>
</evidence>
<protein>
    <submittedName>
        <fullName evidence="3">DNA-binding protein</fullName>
    </submittedName>
</protein>
<name>A0A6M0R954_9CLOT</name>
<accession>A0A6M0R954</accession>
<evidence type="ECO:0000256" key="2">
    <source>
        <dbReference type="SAM" id="Phobius"/>
    </source>
</evidence>
<feature type="region of interest" description="Disordered" evidence="1">
    <location>
        <begin position="1"/>
        <end position="48"/>
    </location>
</feature>
<sequence length="130" mass="15181">MMDNEEIKNSDEEIKDSNNEENIEENNNEETLEKNEDENIEEKVENNAEENITPRNKINFVECFKEGLKHTVCEFLISAGVLVVLGVVLRYIFGYYIANLWGMSFIVFLVVSIFYPYIKLVYGAKKNKDR</sequence>
<keyword evidence="3" id="KW-0238">DNA-binding</keyword>
<keyword evidence="2" id="KW-1133">Transmembrane helix</keyword>
<comment type="caution">
    <text evidence="3">The sequence shown here is derived from an EMBL/GenBank/DDBJ whole genome shotgun (WGS) entry which is preliminary data.</text>
</comment>
<feature type="compositionally biased region" description="Basic and acidic residues" evidence="1">
    <location>
        <begin position="1"/>
        <end position="18"/>
    </location>
</feature>
<dbReference type="EMBL" id="SXDP01000001">
    <property type="protein sequence ID" value="NEZ45758.1"/>
    <property type="molecule type" value="Genomic_DNA"/>
</dbReference>
<evidence type="ECO:0000256" key="1">
    <source>
        <dbReference type="SAM" id="MobiDB-lite"/>
    </source>
</evidence>
<dbReference type="RefSeq" id="WP_163248163.1">
    <property type="nucleotide sequence ID" value="NZ_SXDP01000001.1"/>
</dbReference>
<feature type="transmembrane region" description="Helical" evidence="2">
    <location>
        <begin position="75"/>
        <end position="93"/>
    </location>
</feature>
<dbReference type="AlphaFoldDB" id="A0A6M0R954"/>
<organism evidence="3 4">
    <name type="scientific">Clostridium niameyense</name>
    <dbReference type="NCBI Taxonomy" id="1622073"/>
    <lineage>
        <taxon>Bacteria</taxon>
        <taxon>Bacillati</taxon>
        <taxon>Bacillota</taxon>
        <taxon>Clostridia</taxon>
        <taxon>Eubacteriales</taxon>
        <taxon>Clostridiaceae</taxon>
        <taxon>Clostridium</taxon>
    </lineage>
</organism>